<gene>
    <name evidence="1" type="ORF">DFR70_10328</name>
</gene>
<dbReference type="EMBL" id="QJKF01000003">
    <property type="protein sequence ID" value="PXX66282.1"/>
    <property type="molecule type" value="Genomic_DNA"/>
</dbReference>
<evidence type="ECO:0000313" key="2">
    <source>
        <dbReference type="Proteomes" id="UP000247569"/>
    </source>
</evidence>
<protein>
    <submittedName>
        <fullName evidence="1">Uncharacterized protein</fullName>
    </submittedName>
</protein>
<dbReference type="AlphaFoldDB" id="A0A318K7T2"/>
<organism evidence="1 2">
    <name type="scientific">Nocardia tenerifensis</name>
    <dbReference type="NCBI Taxonomy" id="228006"/>
    <lineage>
        <taxon>Bacteria</taxon>
        <taxon>Bacillati</taxon>
        <taxon>Actinomycetota</taxon>
        <taxon>Actinomycetes</taxon>
        <taxon>Mycobacteriales</taxon>
        <taxon>Nocardiaceae</taxon>
        <taxon>Nocardia</taxon>
    </lineage>
</organism>
<keyword evidence="2" id="KW-1185">Reference proteome</keyword>
<reference evidence="1 2" key="1">
    <citation type="submission" date="2018-05" db="EMBL/GenBank/DDBJ databases">
        <title>Genomic Encyclopedia of Type Strains, Phase IV (KMG-IV): sequencing the most valuable type-strain genomes for metagenomic binning, comparative biology and taxonomic classification.</title>
        <authorList>
            <person name="Goeker M."/>
        </authorList>
    </citation>
    <scope>NUCLEOTIDE SEQUENCE [LARGE SCALE GENOMIC DNA]</scope>
    <source>
        <strain evidence="1 2">DSM 44704</strain>
    </source>
</reference>
<comment type="caution">
    <text evidence="1">The sequence shown here is derived from an EMBL/GenBank/DDBJ whole genome shotgun (WGS) entry which is preliminary data.</text>
</comment>
<proteinExistence type="predicted"/>
<dbReference type="Proteomes" id="UP000247569">
    <property type="component" value="Unassembled WGS sequence"/>
</dbReference>
<sequence length="98" mass="11138">MRTRISRPADNTDYGPKLWCQILKEQLHVTEAEFWDCAKNGVRPERTAGTVAIPAKEPIPLGVVEKLLRLVHLTPDEIEAMTPEQAIARLNQFWSENS</sequence>
<name>A0A318K7T2_9NOCA</name>
<evidence type="ECO:0000313" key="1">
    <source>
        <dbReference type="EMBL" id="PXX66282.1"/>
    </source>
</evidence>
<accession>A0A318K7T2</accession>